<dbReference type="Proteomes" id="UP000652681">
    <property type="component" value="Unassembled WGS sequence"/>
</dbReference>
<accession>A0A8J6P7M8</accession>
<dbReference type="InterPro" id="IPR046070">
    <property type="entry name" value="DUF6029"/>
</dbReference>
<evidence type="ECO:0000313" key="1">
    <source>
        <dbReference type="EMBL" id="MBC9813564.1"/>
    </source>
</evidence>
<protein>
    <submittedName>
        <fullName evidence="1">Uncharacterized protein</fullName>
    </submittedName>
</protein>
<dbReference type="RefSeq" id="WP_163491543.1">
    <property type="nucleotide sequence ID" value="NZ_JACVEL010000011.1"/>
</dbReference>
<organism evidence="1 2">
    <name type="scientific">Taishania pollutisoli</name>
    <dbReference type="NCBI Taxonomy" id="2766479"/>
    <lineage>
        <taxon>Bacteria</taxon>
        <taxon>Pseudomonadati</taxon>
        <taxon>Bacteroidota</taxon>
        <taxon>Flavobacteriia</taxon>
        <taxon>Flavobacteriales</taxon>
        <taxon>Crocinitomicaceae</taxon>
        <taxon>Taishania</taxon>
    </lineage>
</organism>
<dbReference type="AlphaFoldDB" id="A0A8J6P7M8"/>
<gene>
    <name evidence="1" type="ORF">H9Y05_13895</name>
</gene>
<dbReference type="Pfam" id="PF19494">
    <property type="entry name" value="DUF6029"/>
    <property type="match status" value="1"/>
</dbReference>
<name>A0A8J6P7M8_9FLAO</name>
<sequence length="566" mass="62667">MKKLLASGFIVLALTANGQLDRGNFTGNIESIFQYLNEDSLIGATQPASKGLLNSYMNVYYTHGNFRGGLRFESYLPRIQGYPTAFEGTGLGMRYVGYGNSFIDVTAGNFYEQFGSGLALRAYEDRALGYDNMLDGIRVKLTPYRGVTLKGVYGLQRLAFRSGIAHSSGTVRGGDMELNINQLFQKLQDKPLEVVVGGSFVSKFQEDNDETLILPQNVATYGGRLGLRYKGFTLDGEYVEKGQDPSQDNAYIYNKGFATVINAGYSTKGLGVLFSAKSVDNMSFRSDRTKVMQDVLINYLPAMNRTHTYNLVSSLYPYATQPTGEVAFQGEVVYTIPKGTALGGKYGTTINVNASTAFRPKRTPNATYDTDSTGILYSTKPFAMSDSLYWLDINASISKKFTKNFNAILSYYHIVLNNNIAAVTKQPGDITSNTVVLELGYKFKNRSSLRAEFQVMFVNRIDSLNNRVPFNTAGSRATDNGDWGTVLLEYTINSNWMISVMDQYNFGNYDKKKRAHHPYFTVGYVKGATRIMASYGRQRAGMFCVGGVCRFVPASNGLTLSVTHSF</sequence>
<reference evidence="1" key="1">
    <citation type="submission" date="2020-09" db="EMBL/GenBank/DDBJ databases">
        <title>Taishania pollutisoli gen. nov., sp. nov., Isolated from Tetrabromobisphenol A-Contaminated Soil.</title>
        <authorList>
            <person name="Chen Q."/>
        </authorList>
    </citation>
    <scope>NUCLEOTIDE SEQUENCE</scope>
    <source>
        <strain evidence="1">CZZ-1</strain>
    </source>
</reference>
<evidence type="ECO:0000313" key="2">
    <source>
        <dbReference type="Proteomes" id="UP000652681"/>
    </source>
</evidence>
<comment type="caution">
    <text evidence="1">The sequence shown here is derived from an EMBL/GenBank/DDBJ whole genome shotgun (WGS) entry which is preliminary data.</text>
</comment>
<keyword evidence="2" id="KW-1185">Reference proteome</keyword>
<dbReference type="EMBL" id="JACVEL010000011">
    <property type="protein sequence ID" value="MBC9813564.1"/>
    <property type="molecule type" value="Genomic_DNA"/>
</dbReference>
<proteinExistence type="predicted"/>